<proteinExistence type="predicted"/>
<feature type="non-terminal residue" evidence="1">
    <location>
        <position position="1"/>
    </location>
</feature>
<dbReference type="AlphaFoldDB" id="A0A5J4PER9"/>
<dbReference type="EMBL" id="SNRY01009458">
    <property type="protein sequence ID" value="KAA6307034.1"/>
    <property type="molecule type" value="Genomic_DNA"/>
</dbReference>
<name>A0A5J4PER9_9ZZZZ</name>
<accession>A0A5J4PER9</accession>
<organism evidence="1">
    <name type="scientific">termite gut metagenome</name>
    <dbReference type="NCBI Taxonomy" id="433724"/>
    <lineage>
        <taxon>unclassified sequences</taxon>
        <taxon>metagenomes</taxon>
        <taxon>organismal metagenomes</taxon>
    </lineage>
</organism>
<gene>
    <name evidence="1" type="ORF">EZS27_041302</name>
</gene>
<protein>
    <submittedName>
        <fullName evidence="1">Uncharacterized protein</fullName>
    </submittedName>
</protein>
<comment type="caution">
    <text evidence="1">The sequence shown here is derived from an EMBL/GenBank/DDBJ whole genome shotgun (WGS) entry which is preliminary data.</text>
</comment>
<evidence type="ECO:0000313" key="1">
    <source>
        <dbReference type="EMBL" id="KAA6307034.1"/>
    </source>
</evidence>
<sequence>GYAARKNHKQYKYSHEEVLNEIGDRILYFSSIEKIFSRAMGDFAYQFRTDTYEEVKKIIDYIQEEIRCK</sequence>
<reference evidence="1" key="1">
    <citation type="submission" date="2019-03" db="EMBL/GenBank/DDBJ databases">
        <title>Single cell metagenomics reveals metabolic interactions within the superorganism composed of flagellate Streblomastix strix and complex community of Bacteroidetes bacteria on its surface.</title>
        <authorList>
            <person name="Treitli S.C."/>
            <person name="Kolisko M."/>
            <person name="Husnik F."/>
            <person name="Keeling P."/>
            <person name="Hampl V."/>
        </authorList>
    </citation>
    <scope>NUCLEOTIDE SEQUENCE</scope>
    <source>
        <strain evidence="1">STM</strain>
    </source>
</reference>